<comment type="caution">
    <text evidence="1">The sequence shown here is derived from an EMBL/GenBank/DDBJ whole genome shotgun (WGS) entry which is preliminary data.</text>
</comment>
<dbReference type="EMBL" id="BPVZ01000008">
    <property type="protein sequence ID" value="GKU94555.1"/>
    <property type="molecule type" value="Genomic_DNA"/>
</dbReference>
<evidence type="ECO:0000313" key="2">
    <source>
        <dbReference type="Proteomes" id="UP001054252"/>
    </source>
</evidence>
<sequence length="61" mass="6777">MHRGPNQQVIVLIANGTIGNRPNQHLGLLDALGEEIDDEIDLVPPVIKEIKAVVDDERIRK</sequence>
<proteinExistence type="predicted"/>
<reference evidence="1 2" key="1">
    <citation type="journal article" date="2021" name="Commun. Biol.">
        <title>The genome of Shorea leprosula (Dipterocarpaceae) highlights the ecological relevance of drought in aseasonal tropical rainforests.</title>
        <authorList>
            <person name="Ng K.K.S."/>
            <person name="Kobayashi M.J."/>
            <person name="Fawcett J.A."/>
            <person name="Hatakeyama M."/>
            <person name="Paape T."/>
            <person name="Ng C.H."/>
            <person name="Ang C.C."/>
            <person name="Tnah L.H."/>
            <person name="Lee C.T."/>
            <person name="Nishiyama T."/>
            <person name="Sese J."/>
            <person name="O'Brien M.J."/>
            <person name="Copetti D."/>
            <person name="Mohd Noor M.I."/>
            <person name="Ong R.C."/>
            <person name="Putra M."/>
            <person name="Sireger I.Z."/>
            <person name="Indrioko S."/>
            <person name="Kosugi Y."/>
            <person name="Izuno A."/>
            <person name="Isagi Y."/>
            <person name="Lee S.L."/>
            <person name="Shimizu K.K."/>
        </authorList>
    </citation>
    <scope>NUCLEOTIDE SEQUENCE [LARGE SCALE GENOMIC DNA]</scope>
    <source>
        <strain evidence="1">214</strain>
    </source>
</reference>
<evidence type="ECO:0000313" key="1">
    <source>
        <dbReference type="EMBL" id="GKU94555.1"/>
    </source>
</evidence>
<keyword evidence="2" id="KW-1185">Reference proteome</keyword>
<gene>
    <name evidence="1" type="ORF">SLEP1_g8034</name>
</gene>
<organism evidence="1 2">
    <name type="scientific">Rubroshorea leprosula</name>
    <dbReference type="NCBI Taxonomy" id="152421"/>
    <lineage>
        <taxon>Eukaryota</taxon>
        <taxon>Viridiplantae</taxon>
        <taxon>Streptophyta</taxon>
        <taxon>Embryophyta</taxon>
        <taxon>Tracheophyta</taxon>
        <taxon>Spermatophyta</taxon>
        <taxon>Magnoliopsida</taxon>
        <taxon>eudicotyledons</taxon>
        <taxon>Gunneridae</taxon>
        <taxon>Pentapetalae</taxon>
        <taxon>rosids</taxon>
        <taxon>malvids</taxon>
        <taxon>Malvales</taxon>
        <taxon>Dipterocarpaceae</taxon>
        <taxon>Rubroshorea</taxon>
    </lineage>
</organism>
<name>A0AAV5IBB3_9ROSI</name>
<accession>A0AAV5IBB3</accession>
<protein>
    <submittedName>
        <fullName evidence="1">Uncharacterized protein</fullName>
    </submittedName>
</protein>
<dbReference type="Proteomes" id="UP001054252">
    <property type="component" value="Unassembled WGS sequence"/>
</dbReference>
<dbReference type="AlphaFoldDB" id="A0AAV5IBB3"/>